<gene>
    <name evidence="5" type="primary">ubiE_5</name>
    <name evidence="5" type="ORF">RS84_03137</name>
</gene>
<evidence type="ECO:0000256" key="2">
    <source>
        <dbReference type="ARBA" id="ARBA00022603"/>
    </source>
</evidence>
<dbReference type="Gene3D" id="3.40.50.150">
    <property type="entry name" value="Vaccinia Virus protein VP39"/>
    <property type="match status" value="1"/>
</dbReference>
<proteinExistence type="inferred from homology"/>
<feature type="domain" description="Methyltransferase type 11" evidence="4">
    <location>
        <begin position="41"/>
        <end position="129"/>
    </location>
</feature>
<dbReference type="InterPro" id="IPR013216">
    <property type="entry name" value="Methyltransf_11"/>
</dbReference>
<evidence type="ECO:0000256" key="3">
    <source>
        <dbReference type="ARBA" id="ARBA00022679"/>
    </source>
</evidence>
<evidence type="ECO:0000313" key="5">
    <source>
        <dbReference type="EMBL" id="KJL46501.1"/>
    </source>
</evidence>
<dbReference type="EMBL" id="JYJB01000010">
    <property type="protein sequence ID" value="KJL46501.1"/>
    <property type="molecule type" value="Genomic_DNA"/>
</dbReference>
<evidence type="ECO:0000259" key="4">
    <source>
        <dbReference type="Pfam" id="PF08241"/>
    </source>
</evidence>
<comment type="caution">
    <text evidence="5">The sequence shown here is derived from an EMBL/GenBank/DDBJ whole genome shotgun (WGS) entry which is preliminary data.</text>
</comment>
<dbReference type="OrthoDB" id="9797252at2"/>
<dbReference type="SUPFAM" id="SSF53335">
    <property type="entry name" value="S-adenosyl-L-methionine-dependent methyltransferases"/>
    <property type="match status" value="1"/>
</dbReference>
<evidence type="ECO:0000313" key="6">
    <source>
        <dbReference type="Proteomes" id="UP000033900"/>
    </source>
</evidence>
<dbReference type="InterPro" id="IPR051052">
    <property type="entry name" value="Diverse_substrate_MTase"/>
</dbReference>
<dbReference type="STRING" id="273678.RS84_03137"/>
<dbReference type="GO" id="GO:0032259">
    <property type="term" value="P:methylation"/>
    <property type="evidence" value="ECO:0007669"/>
    <property type="project" value="UniProtKB-KW"/>
</dbReference>
<dbReference type="GO" id="GO:0043770">
    <property type="term" value="F:demethylmenaquinone methyltransferase activity"/>
    <property type="evidence" value="ECO:0007669"/>
    <property type="project" value="UniProtKB-EC"/>
</dbReference>
<evidence type="ECO:0000256" key="1">
    <source>
        <dbReference type="ARBA" id="ARBA00008361"/>
    </source>
</evidence>
<dbReference type="RefSeq" id="WP_045258674.1">
    <property type="nucleotide sequence ID" value="NZ_JYJB01000010.1"/>
</dbReference>
<dbReference type="PANTHER" id="PTHR44942:SF4">
    <property type="entry name" value="METHYLTRANSFERASE TYPE 11 DOMAIN-CONTAINING PROTEIN"/>
    <property type="match status" value="1"/>
</dbReference>
<dbReference type="InterPro" id="IPR029063">
    <property type="entry name" value="SAM-dependent_MTases_sf"/>
</dbReference>
<comment type="similarity">
    <text evidence="1">Belongs to the methyltransferase superfamily.</text>
</comment>
<dbReference type="AlphaFoldDB" id="A0A0M2HPU3"/>
<keyword evidence="5" id="KW-0830">Ubiquinone</keyword>
<dbReference type="Proteomes" id="UP000033900">
    <property type="component" value="Unassembled WGS sequence"/>
</dbReference>
<dbReference type="CDD" id="cd02440">
    <property type="entry name" value="AdoMet_MTases"/>
    <property type="match status" value="1"/>
</dbReference>
<accession>A0A0M2HPU3</accession>
<dbReference type="PATRIC" id="fig|273678.4.peg.3132"/>
<keyword evidence="3 5" id="KW-0808">Transferase</keyword>
<dbReference type="PANTHER" id="PTHR44942">
    <property type="entry name" value="METHYLTRANSF_11 DOMAIN-CONTAINING PROTEIN"/>
    <property type="match status" value="1"/>
</dbReference>
<organism evidence="5 6">
    <name type="scientific">Microbacterium hydrocarbonoxydans</name>
    <dbReference type="NCBI Taxonomy" id="273678"/>
    <lineage>
        <taxon>Bacteria</taxon>
        <taxon>Bacillati</taxon>
        <taxon>Actinomycetota</taxon>
        <taxon>Actinomycetes</taxon>
        <taxon>Micrococcales</taxon>
        <taxon>Microbacteriaceae</taxon>
        <taxon>Microbacterium</taxon>
    </lineage>
</organism>
<name>A0A0M2HPU3_9MICO</name>
<sequence length="245" mass="26731">MVDEMLAKSFERSGADYDRFRPGFPSAAAEMLLPAPVEAVLDLGAGTGKFTERLLGRAGRVIAVEPAAAMLDVLRSKLPEVEAVDGTAESIPLPDASVDAVAVAQAFHWFDRERACAEISRVLLPGGMLGLVWNHSDPDCAWDRAAHRVAHPAVGDADSTSASAADDLPGFTFVQHAELRWRERITRADYLGRWSTVSTFLVADEAGREEKMAAIERVLDQNPHTAGRTEFDLPMITAVFLYRRV</sequence>
<dbReference type="Pfam" id="PF08241">
    <property type="entry name" value="Methyltransf_11"/>
    <property type="match status" value="1"/>
</dbReference>
<dbReference type="GO" id="GO:0008757">
    <property type="term" value="F:S-adenosylmethionine-dependent methyltransferase activity"/>
    <property type="evidence" value="ECO:0007669"/>
    <property type="project" value="InterPro"/>
</dbReference>
<protein>
    <submittedName>
        <fullName evidence="5">Ubiquinone/menaquinone biosynthesis C-methyltransferase UbiE</fullName>
        <ecNumber evidence="5">2.1.1.163</ecNumber>
    </submittedName>
</protein>
<keyword evidence="2 5" id="KW-0489">Methyltransferase</keyword>
<keyword evidence="6" id="KW-1185">Reference proteome</keyword>
<reference evidence="5 6" key="1">
    <citation type="submission" date="2015-02" db="EMBL/GenBank/DDBJ databases">
        <title>Draft genome sequences of ten Microbacterium spp. with emphasis on heavy metal contaminated environments.</title>
        <authorList>
            <person name="Corretto E."/>
        </authorList>
    </citation>
    <scope>NUCLEOTIDE SEQUENCE [LARGE SCALE GENOMIC DNA]</scope>
    <source>
        <strain evidence="5 6">SA35</strain>
    </source>
</reference>
<dbReference type="EC" id="2.1.1.163" evidence="5"/>